<name>A0ABZ2CNZ8_9BACI</name>
<dbReference type="SUPFAM" id="SSF140663">
    <property type="entry name" value="TTHA0068-like"/>
    <property type="match status" value="1"/>
</dbReference>
<feature type="region of interest" description="Disordered" evidence="1">
    <location>
        <begin position="155"/>
        <end position="175"/>
    </location>
</feature>
<dbReference type="InterPro" id="IPR023203">
    <property type="entry name" value="TTHA0068_sf"/>
</dbReference>
<protein>
    <submittedName>
        <fullName evidence="2">DUF309 domain-containing protein</fullName>
    </submittedName>
</protein>
<gene>
    <name evidence="2" type="ORF">R4Z09_07690</name>
</gene>
<reference evidence="2 3" key="1">
    <citation type="submission" date="2023-10" db="EMBL/GenBank/DDBJ databases">
        <title>Niallia locisalis sp.nov. isolated from a salt pond sample.</title>
        <authorList>
            <person name="Li X.-J."/>
            <person name="Dong L."/>
        </authorList>
    </citation>
    <scope>NUCLEOTIDE SEQUENCE [LARGE SCALE GENOMIC DNA]</scope>
    <source>
        <strain evidence="2 3">DSM 29761</strain>
    </source>
</reference>
<sequence>MTYPQEYIDFLVHFHGDRDYFECHEILEEYWKKVDSNNKNSVWVGLIQLAVANYHHRRGNFNGALRTLQKALKIISSNEVLIQNLGLHPCSLLKQITARITSIEKRNNYQSMNLPIHSNLLLESCKSRSQELNMKWLIESDLTNIQIVHRHKERDRSTVIEERNKAKQQKTNRRQ</sequence>
<dbReference type="Pfam" id="PF03745">
    <property type="entry name" value="DUF309"/>
    <property type="match status" value="1"/>
</dbReference>
<evidence type="ECO:0000313" key="3">
    <source>
        <dbReference type="Proteomes" id="UP001357223"/>
    </source>
</evidence>
<dbReference type="EMBL" id="CP137640">
    <property type="protein sequence ID" value="WVX82849.1"/>
    <property type="molecule type" value="Genomic_DNA"/>
</dbReference>
<proteinExistence type="predicted"/>
<organism evidence="2 3">
    <name type="scientific">Niallia oryzisoli</name>
    <dbReference type="NCBI Taxonomy" id="1737571"/>
    <lineage>
        <taxon>Bacteria</taxon>
        <taxon>Bacillati</taxon>
        <taxon>Bacillota</taxon>
        <taxon>Bacilli</taxon>
        <taxon>Bacillales</taxon>
        <taxon>Bacillaceae</taxon>
        <taxon>Niallia</taxon>
    </lineage>
</organism>
<dbReference type="Gene3D" id="1.10.3450.10">
    <property type="entry name" value="TTHA0068-like"/>
    <property type="match status" value="1"/>
</dbReference>
<feature type="compositionally biased region" description="Basic and acidic residues" evidence="1">
    <location>
        <begin position="155"/>
        <end position="165"/>
    </location>
</feature>
<dbReference type="RefSeq" id="WP_338451744.1">
    <property type="nucleotide sequence ID" value="NZ_CP137640.1"/>
</dbReference>
<accession>A0ABZ2CNZ8</accession>
<dbReference type="PANTHER" id="PTHR34796">
    <property type="entry name" value="EXPRESSED PROTEIN"/>
    <property type="match status" value="1"/>
</dbReference>
<dbReference type="InterPro" id="IPR005500">
    <property type="entry name" value="DUF309"/>
</dbReference>
<dbReference type="Proteomes" id="UP001357223">
    <property type="component" value="Chromosome"/>
</dbReference>
<evidence type="ECO:0000256" key="1">
    <source>
        <dbReference type="SAM" id="MobiDB-lite"/>
    </source>
</evidence>
<dbReference type="PANTHER" id="PTHR34796:SF1">
    <property type="entry name" value="EXPRESSED PROTEIN"/>
    <property type="match status" value="1"/>
</dbReference>
<evidence type="ECO:0000313" key="2">
    <source>
        <dbReference type="EMBL" id="WVX82849.1"/>
    </source>
</evidence>
<feature type="compositionally biased region" description="Basic residues" evidence="1">
    <location>
        <begin position="166"/>
        <end position="175"/>
    </location>
</feature>
<keyword evidence="3" id="KW-1185">Reference proteome</keyword>